<reference evidence="3" key="1">
    <citation type="journal article" date="2019" name="Int. J. Syst. Evol. Microbiol.">
        <title>The Global Catalogue of Microorganisms (GCM) 10K type strain sequencing project: providing services to taxonomists for standard genome sequencing and annotation.</title>
        <authorList>
            <consortium name="The Broad Institute Genomics Platform"/>
            <consortium name="The Broad Institute Genome Sequencing Center for Infectious Disease"/>
            <person name="Wu L."/>
            <person name="Ma J."/>
        </authorList>
    </citation>
    <scope>NUCLEOTIDE SEQUENCE [LARGE SCALE GENOMIC DNA]</scope>
    <source>
        <strain evidence="3">JCM 31486</strain>
    </source>
</reference>
<name>A0ABW3MK77_9PSEU</name>
<protein>
    <submittedName>
        <fullName evidence="2">TetR/AcrR family transcriptional regulator</fullName>
    </submittedName>
</protein>
<gene>
    <name evidence="2" type="ORF">ACFQ1S_38740</name>
</gene>
<evidence type="ECO:0000313" key="3">
    <source>
        <dbReference type="Proteomes" id="UP001597045"/>
    </source>
</evidence>
<dbReference type="Proteomes" id="UP001597045">
    <property type="component" value="Unassembled WGS sequence"/>
</dbReference>
<accession>A0ABW3MK77</accession>
<dbReference type="Gene3D" id="1.10.357.10">
    <property type="entry name" value="Tetracycline Repressor, domain 2"/>
    <property type="match status" value="1"/>
</dbReference>
<feature type="domain" description="Transcriptional regulator SbtR-like C-terminal" evidence="1">
    <location>
        <begin position="37"/>
        <end position="137"/>
    </location>
</feature>
<feature type="non-terminal residue" evidence="2">
    <location>
        <position position="1"/>
    </location>
</feature>
<evidence type="ECO:0000313" key="2">
    <source>
        <dbReference type="EMBL" id="MFD1051051.1"/>
    </source>
</evidence>
<comment type="caution">
    <text evidence="2">The sequence shown here is derived from an EMBL/GenBank/DDBJ whole genome shotgun (WGS) entry which is preliminary data.</text>
</comment>
<evidence type="ECO:0000259" key="1">
    <source>
        <dbReference type="Pfam" id="PF21597"/>
    </source>
</evidence>
<dbReference type="InterPro" id="IPR036271">
    <property type="entry name" value="Tet_transcr_reg_TetR-rel_C_sf"/>
</dbReference>
<keyword evidence="3" id="KW-1185">Reference proteome</keyword>
<dbReference type="SUPFAM" id="SSF48498">
    <property type="entry name" value="Tetracyclin repressor-like, C-terminal domain"/>
    <property type="match status" value="1"/>
</dbReference>
<dbReference type="EMBL" id="JBHTIS010003292">
    <property type="protein sequence ID" value="MFD1051051.1"/>
    <property type="molecule type" value="Genomic_DNA"/>
</dbReference>
<dbReference type="InterPro" id="IPR049445">
    <property type="entry name" value="TetR_SbtR-like_C"/>
</dbReference>
<proteinExistence type="predicted"/>
<organism evidence="2 3">
    <name type="scientific">Kibdelosporangium lantanae</name>
    <dbReference type="NCBI Taxonomy" id="1497396"/>
    <lineage>
        <taxon>Bacteria</taxon>
        <taxon>Bacillati</taxon>
        <taxon>Actinomycetota</taxon>
        <taxon>Actinomycetes</taxon>
        <taxon>Pseudonocardiales</taxon>
        <taxon>Pseudonocardiaceae</taxon>
        <taxon>Kibdelosporangium</taxon>
    </lineage>
</organism>
<sequence length="143" mass="15542">LYRHFPTREALIEAAYRNELAKLCDSAPELLRTKPADEALRAWLDGFVDYMATKHGMGDALKAVIASGVNPFEQSRAKLGEAMTVLLTAAVEAGAIRADMDPWDVILSGSGVCMVFSQVGDREQAGRMLDLLMDGLRYGAGNH</sequence>
<dbReference type="Pfam" id="PF21597">
    <property type="entry name" value="TetR_C_43"/>
    <property type="match status" value="1"/>
</dbReference>